<dbReference type="AlphaFoldDB" id="A0A0R2CV92"/>
<comment type="caution">
    <text evidence="2">The sequence shown here is derived from an EMBL/GenBank/DDBJ whole genome shotgun (WGS) entry which is preliminary data.</text>
</comment>
<organism evidence="2 3">
    <name type="scientific">Liquorilactobacillus aquaticus DSM 21051</name>
    <dbReference type="NCBI Taxonomy" id="1423725"/>
    <lineage>
        <taxon>Bacteria</taxon>
        <taxon>Bacillati</taxon>
        <taxon>Bacillota</taxon>
        <taxon>Bacilli</taxon>
        <taxon>Lactobacillales</taxon>
        <taxon>Lactobacillaceae</taxon>
        <taxon>Liquorilactobacillus</taxon>
    </lineage>
</organism>
<sequence length="135" mass="14588">MTLSLGQLAGLIAALAFLLLVVFMCVVLIKVAKTMGEVNQSVKTLRDDADAISKEVEAILAKSNVLLDDVNGKSKKIDPLFQTVADLSESVSDLNSASRNLVGNFSYSSKNVGKATLAVGFLKRIYNMRHKKSKK</sequence>
<keyword evidence="1" id="KW-0472">Membrane</keyword>
<evidence type="ECO:0000256" key="1">
    <source>
        <dbReference type="SAM" id="Phobius"/>
    </source>
</evidence>
<protein>
    <submittedName>
        <fullName evidence="2">Methyl-accepting chemotaxis-like protein</fullName>
    </submittedName>
</protein>
<keyword evidence="1" id="KW-0812">Transmembrane</keyword>
<dbReference type="STRING" id="1423725.FC19_GL001727"/>
<dbReference type="InterPro" id="IPR009293">
    <property type="entry name" value="UPF0478"/>
</dbReference>
<gene>
    <name evidence="2" type="ORF">FC19_GL001727</name>
</gene>
<accession>A0A0R2CV92</accession>
<dbReference type="Proteomes" id="UP000051015">
    <property type="component" value="Unassembled WGS sequence"/>
</dbReference>
<name>A0A0R2CV92_9LACO</name>
<evidence type="ECO:0000313" key="3">
    <source>
        <dbReference type="Proteomes" id="UP000051015"/>
    </source>
</evidence>
<feature type="transmembrane region" description="Helical" evidence="1">
    <location>
        <begin position="6"/>
        <end position="29"/>
    </location>
</feature>
<reference evidence="2 3" key="1">
    <citation type="journal article" date="2015" name="Genome Announc.">
        <title>Expanding the biotechnology potential of lactobacilli through comparative genomics of 213 strains and associated genera.</title>
        <authorList>
            <person name="Sun Z."/>
            <person name="Harris H.M."/>
            <person name="McCann A."/>
            <person name="Guo C."/>
            <person name="Argimon S."/>
            <person name="Zhang W."/>
            <person name="Yang X."/>
            <person name="Jeffery I.B."/>
            <person name="Cooney J.C."/>
            <person name="Kagawa T.F."/>
            <person name="Liu W."/>
            <person name="Song Y."/>
            <person name="Salvetti E."/>
            <person name="Wrobel A."/>
            <person name="Rasinkangas P."/>
            <person name="Parkhill J."/>
            <person name="Rea M.C."/>
            <person name="O'Sullivan O."/>
            <person name="Ritari J."/>
            <person name="Douillard F.P."/>
            <person name="Paul Ross R."/>
            <person name="Yang R."/>
            <person name="Briner A.E."/>
            <person name="Felis G.E."/>
            <person name="de Vos W.M."/>
            <person name="Barrangou R."/>
            <person name="Klaenhammer T.R."/>
            <person name="Caufield P.W."/>
            <person name="Cui Y."/>
            <person name="Zhang H."/>
            <person name="O'Toole P.W."/>
        </authorList>
    </citation>
    <scope>NUCLEOTIDE SEQUENCE [LARGE SCALE GENOMIC DNA]</scope>
    <source>
        <strain evidence="2 3">DSM 21051</strain>
    </source>
</reference>
<evidence type="ECO:0000313" key="2">
    <source>
        <dbReference type="EMBL" id="KRM95591.1"/>
    </source>
</evidence>
<keyword evidence="3" id="KW-1185">Reference proteome</keyword>
<dbReference type="PANTHER" id="PTHR40070">
    <property type="entry name" value="UPF0478 PROTEIN YTXG"/>
    <property type="match status" value="1"/>
</dbReference>
<dbReference type="RefSeq" id="WP_057876471.1">
    <property type="nucleotide sequence ID" value="NZ_AYZD01000023.1"/>
</dbReference>
<keyword evidence="1" id="KW-1133">Transmembrane helix</keyword>
<dbReference type="PATRIC" id="fig|1423725.3.peg.1774"/>
<dbReference type="PANTHER" id="PTHR40070:SF1">
    <property type="entry name" value="UPF0478 PROTEIN YTXG"/>
    <property type="match status" value="1"/>
</dbReference>
<proteinExistence type="predicted"/>
<dbReference type="Pfam" id="PF06103">
    <property type="entry name" value="DUF948"/>
    <property type="match status" value="1"/>
</dbReference>
<dbReference type="OrthoDB" id="2146420at2"/>
<dbReference type="EMBL" id="AYZD01000023">
    <property type="protein sequence ID" value="KRM95591.1"/>
    <property type="molecule type" value="Genomic_DNA"/>
</dbReference>